<dbReference type="GO" id="GO:0008684">
    <property type="term" value="F:2-oxopent-4-enoate hydratase activity"/>
    <property type="evidence" value="ECO:0007669"/>
    <property type="project" value="TreeGrafter"/>
</dbReference>
<evidence type="ECO:0000313" key="4">
    <source>
        <dbReference type="Proteomes" id="UP000253501"/>
    </source>
</evidence>
<comment type="caution">
    <text evidence="3">The sequence shown here is derived from an EMBL/GenBank/DDBJ whole genome shotgun (WGS) entry which is preliminary data.</text>
</comment>
<name>A0A367PM62_CUPNE</name>
<dbReference type="SUPFAM" id="SSF56529">
    <property type="entry name" value="FAH"/>
    <property type="match status" value="1"/>
</dbReference>
<gene>
    <name evidence="3" type="ORF">DDK22_08190</name>
</gene>
<feature type="domain" description="Fumarylacetoacetase-like C-terminal" evidence="2">
    <location>
        <begin position="94"/>
        <end position="256"/>
    </location>
</feature>
<evidence type="ECO:0000256" key="1">
    <source>
        <dbReference type="ARBA" id="ARBA00023239"/>
    </source>
</evidence>
<dbReference type="PANTHER" id="PTHR30143:SF0">
    <property type="entry name" value="2-KETO-4-PENTENOATE HYDRATASE"/>
    <property type="match status" value="1"/>
</dbReference>
<dbReference type="Pfam" id="PF01557">
    <property type="entry name" value="FAA_hydrolase"/>
    <property type="match status" value="1"/>
</dbReference>
<dbReference type="Proteomes" id="UP000253501">
    <property type="component" value="Unassembled WGS sequence"/>
</dbReference>
<dbReference type="InterPro" id="IPR036663">
    <property type="entry name" value="Fumarylacetoacetase_C_sf"/>
</dbReference>
<proteinExistence type="predicted"/>
<reference evidence="3 4" key="1">
    <citation type="submission" date="2018-04" db="EMBL/GenBank/DDBJ databases">
        <title>Cupriavidus necator CR12 genome sequencing and assembly.</title>
        <authorList>
            <person name="Ben Fekih I."/>
            <person name="Mazhar H.S."/>
            <person name="Bello S.K."/>
            <person name="Rensing C."/>
        </authorList>
    </citation>
    <scope>NUCLEOTIDE SEQUENCE [LARGE SCALE GENOMIC DNA]</scope>
    <source>
        <strain evidence="3 4">CR12</strain>
    </source>
</reference>
<dbReference type="InterPro" id="IPR050772">
    <property type="entry name" value="Hydratase-Decarb/MhpD_sf"/>
</dbReference>
<dbReference type="RefSeq" id="WP_114131526.1">
    <property type="nucleotide sequence ID" value="NZ_CP068435.1"/>
</dbReference>
<evidence type="ECO:0000313" key="3">
    <source>
        <dbReference type="EMBL" id="RCJ08970.1"/>
    </source>
</evidence>
<accession>A0A367PM62</accession>
<evidence type="ECO:0000259" key="2">
    <source>
        <dbReference type="Pfam" id="PF01557"/>
    </source>
</evidence>
<dbReference type="AlphaFoldDB" id="A0A367PM62"/>
<organism evidence="3 4">
    <name type="scientific">Cupriavidus necator</name>
    <name type="common">Alcaligenes eutrophus</name>
    <name type="synonym">Ralstonia eutropha</name>
    <dbReference type="NCBI Taxonomy" id="106590"/>
    <lineage>
        <taxon>Bacteria</taxon>
        <taxon>Pseudomonadati</taxon>
        <taxon>Pseudomonadota</taxon>
        <taxon>Betaproteobacteria</taxon>
        <taxon>Burkholderiales</taxon>
        <taxon>Burkholderiaceae</taxon>
        <taxon>Cupriavidus</taxon>
    </lineage>
</organism>
<dbReference type="PANTHER" id="PTHR30143">
    <property type="entry name" value="ACID HYDRATASE"/>
    <property type="match status" value="1"/>
</dbReference>
<keyword evidence="1" id="KW-0456">Lyase</keyword>
<dbReference type="InterPro" id="IPR011234">
    <property type="entry name" value="Fumarylacetoacetase-like_C"/>
</dbReference>
<dbReference type="GO" id="GO:0005737">
    <property type="term" value="C:cytoplasm"/>
    <property type="evidence" value="ECO:0007669"/>
    <property type="project" value="TreeGrafter"/>
</dbReference>
<dbReference type="EMBL" id="QDHA01000019">
    <property type="protein sequence ID" value="RCJ08970.1"/>
    <property type="molecule type" value="Genomic_DNA"/>
</dbReference>
<dbReference type="Gene3D" id="3.90.850.10">
    <property type="entry name" value="Fumarylacetoacetase-like, C-terminal domain"/>
    <property type="match status" value="1"/>
</dbReference>
<sequence>MTAPRIQQAADALHQARQDRVPIPRISESYGIASLDEAYAVAEVNTRRGIEAGRVISGKKIGLTSVAVQKQLGVDQPDFGVLFADMEYVSGMAVPVSTLIQPKAEGEVAFVMGKDLEGDLTWGRFLSAIEYALPAIEIVDSAIQDWRITLVDTVADNASCGLYVLGADPKRLTDVILPECSMRFLRNGEASSEGSGAACLGHPLNAAWWLANTMLKAGAPLRAGDVVLSGALGPMFPIKAGEALQLEVEGLGRVNCQTE</sequence>
<protein>
    <submittedName>
        <fullName evidence="3">2-keto-4-pentenoate hydratase</fullName>
    </submittedName>
</protein>